<dbReference type="PANTHER" id="PTHR43176">
    <property type="entry name" value="3-HYDROXYISOBUTYRYL-COA HYDROLASE-RELATED"/>
    <property type="match status" value="1"/>
</dbReference>
<keyword evidence="3" id="KW-0378">Hydrolase</keyword>
<dbReference type="EC" id="3.1.2.4" evidence="2"/>
<dbReference type="InterPro" id="IPR032259">
    <property type="entry name" value="HIBYL-CoA-H"/>
</dbReference>
<evidence type="ECO:0000259" key="5">
    <source>
        <dbReference type="Pfam" id="PF16113"/>
    </source>
</evidence>
<dbReference type="FunCoup" id="A0A1E7FWG5">
    <property type="interactions" value="219"/>
</dbReference>
<evidence type="ECO:0000256" key="1">
    <source>
        <dbReference type="ARBA" id="ARBA00001709"/>
    </source>
</evidence>
<evidence type="ECO:0000313" key="6">
    <source>
        <dbReference type="EMBL" id="OEU22477.1"/>
    </source>
</evidence>
<dbReference type="AlphaFoldDB" id="A0A1E7FWG5"/>
<dbReference type="InterPro" id="IPR045004">
    <property type="entry name" value="ECH_dom"/>
</dbReference>
<name>A0A1E7FWG5_9STRA</name>
<dbReference type="CDD" id="cd06558">
    <property type="entry name" value="crotonase-like"/>
    <property type="match status" value="1"/>
</dbReference>
<dbReference type="GO" id="GO:0006574">
    <property type="term" value="P:L-valine catabolic process"/>
    <property type="evidence" value="ECO:0007669"/>
    <property type="project" value="TreeGrafter"/>
</dbReference>
<evidence type="ECO:0000313" key="7">
    <source>
        <dbReference type="Proteomes" id="UP000095751"/>
    </source>
</evidence>
<evidence type="ECO:0000256" key="2">
    <source>
        <dbReference type="ARBA" id="ARBA00011915"/>
    </source>
</evidence>
<dbReference type="OrthoDB" id="1737613at2759"/>
<feature type="compositionally biased region" description="Low complexity" evidence="4">
    <location>
        <begin position="85"/>
        <end position="105"/>
    </location>
</feature>
<dbReference type="PANTHER" id="PTHR43176:SF3">
    <property type="entry name" value="3-HYDROXYISOBUTYRYL-COA HYDROLASE, MITOCHONDRIAL"/>
    <property type="match status" value="1"/>
</dbReference>
<feature type="domain" description="Enoyl-CoA hydratase/isomerase" evidence="5">
    <location>
        <begin position="16"/>
        <end position="363"/>
    </location>
</feature>
<evidence type="ECO:0000256" key="3">
    <source>
        <dbReference type="ARBA" id="ARBA00022801"/>
    </source>
</evidence>
<dbReference type="Proteomes" id="UP000095751">
    <property type="component" value="Unassembled WGS sequence"/>
</dbReference>
<gene>
    <name evidence="6" type="ORF">FRACYDRAFT_223467</name>
</gene>
<dbReference type="InParanoid" id="A0A1E7FWG5"/>
<evidence type="ECO:0000256" key="4">
    <source>
        <dbReference type="SAM" id="MobiDB-lite"/>
    </source>
</evidence>
<accession>A0A1E7FWG5</accession>
<proteinExistence type="predicted"/>
<keyword evidence="7" id="KW-1185">Reference proteome</keyword>
<dbReference type="InterPro" id="IPR029045">
    <property type="entry name" value="ClpP/crotonase-like_dom_sf"/>
</dbReference>
<dbReference type="SUPFAM" id="SSF52096">
    <property type="entry name" value="ClpP/crotonase"/>
    <property type="match status" value="1"/>
</dbReference>
<dbReference type="Pfam" id="PF16113">
    <property type="entry name" value="ECH_2"/>
    <property type="match status" value="1"/>
</dbReference>
<reference evidence="6 7" key="1">
    <citation type="submission" date="2016-09" db="EMBL/GenBank/DDBJ databases">
        <title>Extensive genetic diversity and differential bi-allelic expression allows diatom success in the polar Southern Ocean.</title>
        <authorList>
            <consortium name="DOE Joint Genome Institute"/>
            <person name="Mock T."/>
            <person name="Otillar R.P."/>
            <person name="Strauss J."/>
            <person name="Dupont C."/>
            <person name="Frickenhaus S."/>
            <person name="Maumus F."/>
            <person name="Mcmullan M."/>
            <person name="Sanges R."/>
            <person name="Schmutz J."/>
            <person name="Toseland A."/>
            <person name="Valas R."/>
            <person name="Veluchamy A."/>
            <person name="Ward B.J."/>
            <person name="Allen A."/>
            <person name="Barry K."/>
            <person name="Falciatore A."/>
            <person name="Ferrante M."/>
            <person name="Fortunato A.E."/>
            <person name="Gloeckner G."/>
            <person name="Gruber A."/>
            <person name="Hipkin R."/>
            <person name="Janech M."/>
            <person name="Kroth P."/>
            <person name="Leese F."/>
            <person name="Lindquist E."/>
            <person name="Lyon B.R."/>
            <person name="Martin J."/>
            <person name="Mayer C."/>
            <person name="Parker M."/>
            <person name="Quesneville H."/>
            <person name="Raymond J."/>
            <person name="Uhlig C."/>
            <person name="Valentin K.U."/>
            <person name="Worden A.Z."/>
            <person name="Armbrust E.V."/>
            <person name="Bowler C."/>
            <person name="Green B."/>
            <person name="Moulton V."/>
            <person name="Van Oosterhout C."/>
            <person name="Grigoriev I."/>
        </authorList>
    </citation>
    <scope>NUCLEOTIDE SEQUENCE [LARGE SCALE GENOMIC DNA]</scope>
    <source>
        <strain evidence="6 7">CCMP1102</strain>
    </source>
</reference>
<comment type="catalytic activity">
    <reaction evidence="1">
        <text>3-hydroxy-2-methylpropanoyl-CoA + H2O = 3-hydroxy-2-methylpropanoate + CoA + H(+)</text>
        <dbReference type="Rhea" id="RHEA:20888"/>
        <dbReference type="ChEBI" id="CHEBI:11805"/>
        <dbReference type="ChEBI" id="CHEBI:15377"/>
        <dbReference type="ChEBI" id="CHEBI:15378"/>
        <dbReference type="ChEBI" id="CHEBI:57287"/>
        <dbReference type="ChEBI" id="CHEBI:57340"/>
        <dbReference type="EC" id="3.1.2.4"/>
    </reaction>
</comment>
<dbReference type="Gene3D" id="3.90.226.10">
    <property type="entry name" value="2-enoyl-CoA Hydratase, Chain A, domain 1"/>
    <property type="match status" value="1"/>
</dbReference>
<feature type="region of interest" description="Disordered" evidence="4">
    <location>
        <begin position="81"/>
        <end position="105"/>
    </location>
</feature>
<dbReference type="EMBL" id="KV784353">
    <property type="protein sequence ID" value="OEU22477.1"/>
    <property type="molecule type" value="Genomic_DNA"/>
</dbReference>
<sequence length="382" mass="43265">MRFTTKILPSRSKGLGVILLNNSKSLHALNIDMINCLQDVFQQWKVDPSLNAILIKSSSEETKRPSFCAGGDMKSIYNQGLQYHQQQQQQQQGKQQPTSSSSSAAAAAALPPPEDFFYHEYKVNYDIANFNKFVPIVSLWDGLVMGGGVGISIYGKYRIATENTILSMPECGIGFFPDVGSMWWMTRMLKERPELAKYLALTGYRMEPADLVYTSLATHYIPSNQLEDLEAALAEATTIPTDHCNLKINKETIENTFNGETVEEIFNNLKKEDNEFSRSTIKTLEKMSPTSMKITLEGLKRGAECKSMAEDLQMEYRMAKACVRPGRDFYEGIRALLVDKDLSPKWNPSTLEEVTDDMIEEYFSPIDKEWSNRHQKTEPSKL</sequence>
<organism evidence="6 7">
    <name type="scientific">Fragilariopsis cylindrus CCMP1102</name>
    <dbReference type="NCBI Taxonomy" id="635003"/>
    <lineage>
        <taxon>Eukaryota</taxon>
        <taxon>Sar</taxon>
        <taxon>Stramenopiles</taxon>
        <taxon>Ochrophyta</taxon>
        <taxon>Bacillariophyta</taxon>
        <taxon>Bacillariophyceae</taxon>
        <taxon>Bacillariophycidae</taxon>
        <taxon>Bacillariales</taxon>
        <taxon>Bacillariaceae</taxon>
        <taxon>Fragilariopsis</taxon>
    </lineage>
</organism>
<dbReference type="KEGG" id="fcy:FRACYDRAFT_223467"/>
<protein>
    <recommendedName>
        <fullName evidence="2">3-hydroxyisobutyryl-CoA hydrolase</fullName>
        <ecNumber evidence="2">3.1.2.4</ecNumber>
    </recommendedName>
</protein>
<dbReference type="GO" id="GO:0003860">
    <property type="term" value="F:3-hydroxyisobutyryl-CoA hydrolase activity"/>
    <property type="evidence" value="ECO:0007669"/>
    <property type="project" value="UniProtKB-EC"/>
</dbReference>